<sequence>MCCHLIAKKRWENSCGCSASVAEGELQRLGADVGVDDNGPTEWWLYLAHADHSHQKAGMELEEMASDDVGNGISLTVRAGTVDSGIEAVVVSGTTEWGREIGKAAFGGVVAEERDGEIMKASPLRDGRMGSDGRGDCGSGGKAVASLLLCAQLYKRLAITVRNWMRWGAGNNFDLLCFGNSLGVCRELAEGIRSKGVHQKKIETRQKIVGGSRKAY</sequence>
<organism evidence="1 2">
    <name type="scientific">Ensete ventricosum</name>
    <name type="common">Abyssinian banana</name>
    <name type="synonym">Musa ensete</name>
    <dbReference type="NCBI Taxonomy" id="4639"/>
    <lineage>
        <taxon>Eukaryota</taxon>
        <taxon>Viridiplantae</taxon>
        <taxon>Streptophyta</taxon>
        <taxon>Embryophyta</taxon>
        <taxon>Tracheophyta</taxon>
        <taxon>Spermatophyta</taxon>
        <taxon>Magnoliopsida</taxon>
        <taxon>Liliopsida</taxon>
        <taxon>Zingiberales</taxon>
        <taxon>Musaceae</taxon>
        <taxon>Ensete</taxon>
    </lineage>
</organism>
<evidence type="ECO:0000313" key="1">
    <source>
        <dbReference type="EMBL" id="RRT58032.1"/>
    </source>
</evidence>
<reference evidence="1 2" key="1">
    <citation type="journal article" date="2014" name="Agronomy (Basel)">
        <title>A Draft Genome Sequence for Ensete ventricosum, the Drought-Tolerant Tree Against Hunger.</title>
        <authorList>
            <person name="Harrison J."/>
            <person name="Moore K.A."/>
            <person name="Paszkiewicz K."/>
            <person name="Jones T."/>
            <person name="Grant M."/>
            <person name="Ambacheew D."/>
            <person name="Muzemil S."/>
            <person name="Studholme D.J."/>
        </authorList>
    </citation>
    <scope>NUCLEOTIDE SEQUENCE [LARGE SCALE GENOMIC DNA]</scope>
</reference>
<evidence type="ECO:0000313" key="2">
    <source>
        <dbReference type="Proteomes" id="UP000287651"/>
    </source>
</evidence>
<accession>A0A426Z238</accession>
<dbReference type="AlphaFoldDB" id="A0A426Z238"/>
<dbReference type="EMBL" id="AMZH03008873">
    <property type="protein sequence ID" value="RRT58032.1"/>
    <property type="molecule type" value="Genomic_DNA"/>
</dbReference>
<comment type="caution">
    <text evidence="1">The sequence shown here is derived from an EMBL/GenBank/DDBJ whole genome shotgun (WGS) entry which is preliminary data.</text>
</comment>
<dbReference type="Proteomes" id="UP000287651">
    <property type="component" value="Unassembled WGS sequence"/>
</dbReference>
<name>A0A426Z238_ENSVE</name>
<protein>
    <submittedName>
        <fullName evidence="1">Uncharacterized protein</fullName>
    </submittedName>
</protein>
<gene>
    <name evidence="1" type="ORF">B296_00022051</name>
</gene>
<proteinExistence type="predicted"/>